<evidence type="ECO:0000313" key="15">
    <source>
        <dbReference type="Proteomes" id="UP001139011"/>
    </source>
</evidence>
<dbReference type="EMBL" id="JAIWJX010000002">
    <property type="protein sequence ID" value="MCK6255389.1"/>
    <property type="molecule type" value="Genomic_DNA"/>
</dbReference>
<comment type="cofactor">
    <cofactor evidence="2">
        <name>Zn(2+)</name>
        <dbReference type="ChEBI" id="CHEBI:29105"/>
    </cofactor>
</comment>
<dbReference type="Gene3D" id="3.60.15.10">
    <property type="entry name" value="Ribonuclease Z/Hydroxyacylglutathione hydrolase-like"/>
    <property type="match status" value="1"/>
</dbReference>
<evidence type="ECO:0000256" key="5">
    <source>
        <dbReference type="ARBA" id="ARBA00011245"/>
    </source>
</evidence>
<evidence type="ECO:0000256" key="9">
    <source>
        <dbReference type="ARBA" id="ARBA00022764"/>
    </source>
</evidence>
<evidence type="ECO:0000256" key="7">
    <source>
        <dbReference type="ARBA" id="ARBA00022723"/>
    </source>
</evidence>
<gene>
    <name evidence="14" type="primary">bla</name>
    <name evidence="14" type="ORF">LCY76_01955</name>
</gene>
<dbReference type="PROSITE" id="PS00744">
    <property type="entry name" value="BETA_LACTAMASE_B_2"/>
    <property type="match status" value="1"/>
</dbReference>
<sequence>MKKRIVLNAALTGIIGLGVITAPLIVNAQAQKPYTQAAHVLKTYSNKSGTVTLTEIQPHVWVHTTIGEFNGVPVPSNGLLMETSKGLLLVDSSWDDSLTGELMDMISQHFKKPVKNAIITHSHQDRIGGIKTLKERGVHVYTTPQTAKLGVENGYEAPDRLLNPVLTHLKFGNVKAEAYYPGKGHTEDNITVYFPQYKLLVGGCLIKSKEAKDLGNVEDADVQAWPVSVQNVIDRFPKARTVVPGHGNIGGTGLLYHTINLLENNK</sequence>
<dbReference type="GO" id="GO:0042597">
    <property type="term" value="C:periplasmic space"/>
    <property type="evidence" value="ECO:0007669"/>
    <property type="project" value="UniProtKB-SubCell"/>
</dbReference>
<evidence type="ECO:0000256" key="12">
    <source>
        <dbReference type="ARBA" id="ARBA00023251"/>
    </source>
</evidence>
<dbReference type="InterPro" id="IPR036866">
    <property type="entry name" value="RibonucZ/Hydroxyglut_hydro"/>
</dbReference>
<accession>A0A9X1XCL0</accession>
<comment type="caution">
    <text evidence="14">The sequence shown here is derived from an EMBL/GenBank/DDBJ whole genome shotgun (WGS) entry which is preliminary data.</text>
</comment>
<reference evidence="14" key="1">
    <citation type="submission" date="2021-09" db="EMBL/GenBank/DDBJ databases">
        <title>Genome analysis of Fictibacillus sp. KIGAM418 isolated from marine sediment.</title>
        <authorList>
            <person name="Seo M.-J."/>
            <person name="Cho E.-S."/>
            <person name="Hwang C.Y."/>
        </authorList>
    </citation>
    <scope>NUCLEOTIDE SEQUENCE</scope>
    <source>
        <strain evidence="14">KIGAM418</strain>
    </source>
</reference>
<dbReference type="PANTHER" id="PTHR42951">
    <property type="entry name" value="METALLO-BETA-LACTAMASE DOMAIN-CONTAINING"/>
    <property type="match status" value="1"/>
</dbReference>
<organism evidence="14 15">
    <name type="scientific">Fictibacillus marinisediminis</name>
    <dbReference type="NCBI Taxonomy" id="2878389"/>
    <lineage>
        <taxon>Bacteria</taxon>
        <taxon>Bacillati</taxon>
        <taxon>Bacillota</taxon>
        <taxon>Bacilli</taxon>
        <taxon>Bacillales</taxon>
        <taxon>Fictibacillaceae</taxon>
        <taxon>Fictibacillus</taxon>
    </lineage>
</organism>
<dbReference type="SMART" id="SM00849">
    <property type="entry name" value="Lactamase_B"/>
    <property type="match status" value="1"/>
</dbReference>
<dbReference type="Proteomes" id="UP001139011">
    <property type="component" value="Unassembled WGS sequence"/>
</dbReference>
<dbReference type="AlphaFoldDB" id="A0A9X1XCL0"/>
<dbReference type="GO" id="GO:0046677">
    <property type="term" value="P:response to antibiotic"/>
    <property type="evidence" value="ECO:0007669"/>
    <property type="project" value="UniProtKB-KW"/>
</dbReference>
<keyword evidence="11" id="KW-0862">Zinc</keyword>
<dbReference type="InterPro" id="IPR001279">
    <property type="entry name" value="Metallo-B-lactamas"/>
</dbReference>
<evidence type="ECO:0000256" key="1">
    <source>
        <dbReference type="ARBA" id="ARBA00001526"/>
    </source>
</evidence>
<evidence type="ECO:0000256" key="11">
    <source>
        <dbReference type="ARBA" id="ARBA00022833"/>
    </source>
</evidence>
<dbReference type="InterPro" id="IPR058199">
    <property type="entry name" value="BlaB//VIM/IMP-1"/>
</dbReference>
<evidence type="ECO:0000256" key="3">
    <source>
        <dbReference type="ARBA" id="ARBA00004418"/>
    </source>
</evidence>
<dbReference type="NCBIfam" id="NF012229">
    <property type="entry name" value="bla_class_B_core"/>
    <property type="match status" value="1"/>
</dbReference>
<evidence type="ECO:0000256" key="10">
    <source>
        <dbReference type="ARBA" id="ARBA00022801"/>
    </source>
</evidence>
<keyword evidence="12" id="KW-0046">Antibiotic resistance</keyword>
<keyword evidence="9" id="KW-0574">Periplasm</keyword>
<dbReference type="NCBIfam" id="NF033088">
    <property type="entry name" value="bla_subclass_B1"/>
    <property type="match status" value="1"/>
</dbReference>
<comment type="similarity">
    <text evidence="4">Belongs to the metallo-beta-lactamase superfamily. Class-B beta-lactamase family.</text>
</comment>
<comment type="catalytic activity">
    <reaction evidence="1">
        <text>a beta-lactam + H2O = a substituted beta-amino acid</text>
        <dbReference type="Rhea" id="RHEA:20401"/>
        <dbReference type="ChEBI" id="CHEBI:15377"/>
        <dbReference type="ChEBI" id="CHEBI:35627"/>
        <dbReference type="ChEBI" id="CHEBI:140347"/>
        <dbReference type="EC" id="3.5.2.6"/>
    </reaction>
</comment>
<comment type="subunit">
    <text evidence="5">Monomer.</text>
</comment>
<evidence type="ECO:0000256" key="6">
    <source>
        <dbReference type="ARBA" id="ARBA00012865"/>
    </source>
</evidence>
<dbReference type="PANTHER" id="PTHR42951:SF4">
    <property type="entry name" value="ACYL-COENZYME A THIOESTERASE MBLAC2"/>
    <property type="match status" value="1"/>
</dbReference>
<dbReference type="Pfam" id="PF00753">
    <property type="entry name" value="Lactamase_B"/>
    <property type="match status" value="1"/>
</dbReference>
<name>A0A9X1XCL0_9BACL</name>
<dbReference type="RefSeq" id="WP_248251220.1">
    <property type="nucleotide sequence ID" value="NZ_JAIWJX010000002.1"/>
</dbReference>
<evidence type="ECO:0000313" key="14">
    <source>
        <dbReference type="EMBL" id="MCK6255389.1"/>
    </source>
</evidence>
<protein>
    <recommendedName>
        <fullName evidence="6">beta-lactamase</fullName>
        <ecNumber evidence="6">3.5.2.6</ecNumber>
    </recommendedName>
</protein>
<evidence type="ECO:0000256" key="2">
    <source>
        <dbReference type="ARBA" id="ARBA00001947"/>
    </source>
</evidence>
<proteinExistence type="inferred from homology"/>
<comment type="subcellular location">
    <subcellularLocation>
        <location evidence="3">Periplasm</location>
    </subcellularLocation>
</comment>
<evidence type="ECO:0000259" key="13">
    <source>
        <dbReference type="SMART" id="SM00849"/>
    </source>
</evidence>
<dbReference type="SUPFAM" id="SSF56281">
    <property type="entry name" value="Metallo-hydrolase/oxidoreductase"/>
    <property type="match status" value="1"/>
</dbReference>
<dbReference type="InterPro" id="IPR050855">
    <property type="entry name" value="NDM-1-like"/>
</dbReference>
<dbReference type="GO" id="GO:0008800">
    <property type="term" value="F:beta-lactamase activity"/>
    <property type="evidence" value="ECO:0007669"/>
    <property type="project" value="UniProtKB-EC"/>
</dbReference>
<dbReference type="InterPro" id="IPR001018">
    <property type="entry name" value="Beta-lactamase_class-B_CS"/>
</dbReference>
<feature type="domain" description="Metallo-beta-lactamase" evidence="13">
    <location>
        <begin position="75"/>
        <end position="246"/>
    </location>
</feature>
<keyword evidence="8" id="KW-0732">Signal</keyword>
<keyword evidence="7" id="KW-0479">Metal-binding</keyword>
<dbReference type="GO" id="GO:0017001">
    <property type="term" value="P:antibiotic catabolic process"/>
    <property type="evidence" value="ECO:0007669"/>
    <property type="project" value="InterPro"/>
</dbReference>
<keyword evidence="15" id="KW-1185">Reference proteome</keyword>
<dbReference type="EC" id="3.5.2.6" evidence="6"/>
<dbReference type="GO" id="GO:0008270">
    <property type="term" value="F:zinc ion binding"/>
    <property type="evidence" value="ECO:0007669"/>
    <property type="project" value="InterPro"/>
</dbReference>
<keyword evidence="10 14" id="KW-0378">Hydrolase</keyword>
<evidence type="ECO:0000256" key="8">
    <source>
        <dbReference type="ARBA" id="ARBA00022729"/>
    </source>
</evidence>
<evidence type="ECO:0000256" key="4">
    <source>
        <dbReference type="ARBA" id="ARBA00005250"/>
    </source>
</evidence>